<comment type="caution">
    <text evidence="2">The sequence shown here is derived from an EMBL/GenBank/DDBJ whole genome shotgun (WGS) entry which is preliminary data.</text>
</comment>
<name>A0ABP9ABD3_9ACTN</name>
<dbReference type="Proteomes" id="UP001501147">
    <property type="component" value="Unassembled WGS sequence"/>
</dbReference>
<feature type="compositionally biased region" description="Low complexity" evidence="1">
    <location>
        <begin position="405"/>
        <end position="426"/>
    </location>
</feature>
<reference evidence="3" key="1">
    <citation type="journal article" date="2019" name="Int. J. Syst. Evol. Microbiol.">
        <title>The Global Catalogue of Microorganisms (GCM) 10K type strain sequencing project: providing services to taxonomists for standard genome sequencing and annotation.</title>
        <authorList>
            <consortium name="The Broad Institute Genomics Platform"/>
            <consortium name="The Broad Institute Genome Sequencing Center for Infectious Disease"/>
            <person name="Wu L."/>
            <person name="Ma J."/>
        </authorList>
    </citation>
    <scope>NUCLEOTIDE SEQUENCE [LARGE SCALE GENOMIC DNA]</scope>
    <source>
        <strain evidence="3">JCM 18324</strain>
    </source>
</reference>
<feature type="compositionally biased region" description="Low complexity" evidence="1">
    <location>
        <begin position="540"/>
        <end position="549"/>
    </location>
</feature>
<evidence type="ECO:0000313" key="2">
    <source>
        <dbReference type="EMBL" id="GAA4778242.1"/>
    </source>
</evidence>
<evidence type="ECO:0000256" key="1">
    <source>
        <dbReference type="SAM" id="MobiDB-lite"/>
    </source>
</evidence>
<dbReference type="RefSeq" id="WP_345613863.1">
    <property type="nucleotide sequence ID" value="NZ_BAABJV010000006.1"/>
</dbReference>
<feature type="compositionally biased region" description="Low complexity" evidence="1">
    <location>
        <begin position="442"/>
        <end position="453"/>
    </location>
</feature>
<proteinExistence type="predicted"/>
<gene>
    <name evidence="2" type="ORF">GCM10023329_29090</name>
</gene>
<keyword evidence="3" id="KW-1185">Reference proteome</keyword>
<evidence type="ECO:0000313" key="3">
    <source>
        <dbReference type="Proteomes" id="UP001501147"/>
    </source>
</evidence>
<dbReference type="Pfam" id="PF13830">
    <property type="entry name" value="DUF4192"/>
    <property type="match status" value="1"/>
</dbReference>
<feature type="compositionally biased region" description="Pro residues" evidence="1">
    <location>
        <begin position="427"/>
        <end position="438"/>
    </location>
</feature>
<sequence length="574" mass="58596">MSKHSAFDAGRPGDRQITLRSPAELADALPYMMGFHPSDSIVLVTLHGRSGRFGGRLRVGIPPSSEEWEPVATEIADCLIRGSEHRGARPDGMLVFLCQDPVAGESPASVTARLRPLAQWLRTACGTLDVPVYEALCISGGRYWSYCCPDARCCPPEGTPLALPGTSVLAAAAAYAGVQVRGTQKEIEARMTPRPEADAAAGEWALDEAGCATALRLAGGTGRRRLAVETLQTAKALLERLARAPRTGGAGAADAADDRLVADSEAARVIIGLQDRRTRDRAAQWMEGPSAEAALRLWRSLARRCTGGYRSYAAAPLTLAGWVSWSTGDEPSARVALGLALRADPEYVFARLLHQACNAGLDPETLRHCLRQDQDWPEGGEEPVDCAEGSVAADGGSRVPPPGIPCAAAGEGGAADAVGAAHAGPTAPGPASSPPGPGAPGGRAPDGAAQPAQRGDEVCGRPGGRHPRPAGGACADPAGDGGDGGLAVPDAGPVGAEHGRAEAAQVARNRTAGTGVASGRADSGQVRSAPGGRRRGGRGSRPAARAGRGSRPERRKGPAGSAPGDHAAGGRGAP</sequence>
<protein>
    <recommendedName>
        <fullName evidence="4">DUF4192 domain-containing protein</fullName>
    </recommendedName>
</protein>
<organism evidence="2 3">
    <name type="scientific">Streptomyces sanyensis</name>
    <dbReference type="NCBI Taxonomy" id="568869"/>
    <lineage>
        <taxon>Bacteria</taxon>
        <taxon>Bacillati</taxon>
        <taxon>Actinomycetota</taxon>
        <taxon>Actinomycetes</taxon>
        <taxon>Kitasatosporales</taxon>
        <taxon>Streptomycetaceae</taxon>
        <taxon>Streptomyces</taxon>
    </lineage>
</organism>
<dbReference type="EMBL" id="BAABJV010000006">
    <property type="protein sequence ID" value="GAA4778242.1"/>
    <property type="molecule type" value="Genomic_DNA"/>
</dbReference>
<dbReference type="InterPro" id="IPR025447">
    <property type="entry name" value="DUF4192"/>
</dbReference>
<feature type="region of interest" description="Disordered" evidence="1">
    <location>
        <begin position="377"/>
        <end position="574"/>
    </location>
</feature>
<feature type="compositionally biased region" description="Low complexity" evidence="1">
    <location>
        <begin position="469"/>
        <end position="478"/>
    </location>
</feature>
<accession>A0ABP9ABD3</accession>
<evidence type="ECO:0008006" key="4">
    <source>
        <dbReference type="Google" id="ProtNLM"/>
    </source>
</evidence>